<reference evidence="12 13" key="1">
    <citation type="journal article" date="2015" name="Genome Announc.">
        <title>Complete Genome Sequence of the Novel Leech Symbiont Mucinivorans hirudinis M3T.</title>
        <authorList>
            <person name="Nelson M.C."/>
            <person name="Bomar L."/>
            <person name="Graf J."/>
        </authorList>
    </citation>
    <scope>NUCLEOTIDE SEQUENCE [LARGE SCALE GENOMIC DNA]</scope>
    <source>
        <strain evidence="13">M3</strain>
    </source>
</reference>
<feature type="transmembrane region" description="Helical" evidence="10">
    <location>
        <begin position="6"/>
        <end position="24"/>
    </location>
</feature>
<comment type="subcellular location">
    <subcellularLocation>
        <location evidence="1">Cell inner membrane</location>
        <topology evidence="1">Single-pass membrane protein</topology>
        <orientation evidence="1">Periplasmic side</orientation>
    </subcellularLocation>
</comment>
<keyword evidence="5" id="KW-0997">Cell inner membrane</keyword>
<dbReference type="HOGENOM" id="CLU_013798_1_0_10"/>
<dbReference type="NCBIfam" id="TIGR01352">
    <property type="entry name" value="tonB_Cterm"/>
    <property type="match status" value="1"/>
</dbReference>
<dbReference type="GO" id="GO:0015031">
    <property type="term" value="P:protein transport"/>
    <property type="evidence" value="ECO:0007669"/>
    <property type="project" value="UniProtKB-KW"/>
</dbReference>
<dbReference type="PROSITE" id="PS52015">
    <property type="entry name" value="TONB_CTD"/>
    <property type="match status" value="1"/>
</dbReference>
<evidence type="ECO:0000256" key="2">
    <source>
        <dbReference type="ARBA" id="ARBA00006555"/>
    </source>
</evidence>
<evidence type="ECO:0000256" key="7">
    <source>
        <dbReference type="ARBA" id="ARBA00022927"/>
    </source>
</evidence>
<dbReference type="Proteomes" id="UP000027616">
    <property type="component" value="Chromosome I"/>
</dbReference>
<keyword evidence="3" id="KW-0813">Transport</keyword>
<dbReference type="eggNOG" id="COG0810">
    <property type="taxonomic scope" value="Bacteria"/>
</dbReference>
<sequence>MFSQGYLIDSQVCIAVLYLLYITLLAGRISHRAARAYLLSATPLGLLIPLVKLPLLPMVEAVATDLEFGADVYARQGYVAEPYNPVNYILLAYLIGVGVMTLWLMIGAIKIFLTISKGKVERIEELRVIFAQQRLSAYSVFSYIFINKALKESDLLTELLAHERSHIKMRHTLDLVYMSALRAIFWFNPLIWHTGVLLRRVHEYQVDESVLNQGYSAKRYIDLLILSEAGISPEFASALSYSLTKKRLKMLAKQKRAGSVRRLLLTLPVVAMLLGAFSLTTQAQDTKPKDKPLYIVDGKVFAHDINIIEANTIESMTVLKDKSATDVYGEKAKNGVVVITTKKSAGDVTVVSYGKLREANENKDIKIVGRSGAGVQFVGSDVEIPLVIIDGKEFEDIKAIDPNTIQSMTVLKDKSATDVYGEKAKNGVIIVKTKSAANKPHTDVTVYKDNVEKVFVYYEKGKQLEQFAGVEQAKEHLRSINAQKISSQKEGEVTLITTADGDKPMEVNNTQSNISGASFSKGNDGVSHLMTLSPITPAAQEDEVPVIKADVMPRFQGGTDMEFRKWVQTNLVYPKEASDNGIQGNVIVQFIVEKDGTVSNVQVLRSVDKLLDAAAIEKIKSSPKWTPGSHKGKPVRVSFTFPVVFKLQ</sequence>
<evidence type="ECO:0000256" key="5">
    <source>
        <dbReference type="ARBA" id="ARBA00022519"/>
    </source>
</evidence>
<evidence type="ECO:0000256" key="1">
    <source>
        <dbReference type="ARBA" id="ARBA00004383"/>
    </source>
</evidence>
<dbReference type="InterPro" id="IPR037066">
    <property type="entry name" value="Plug_dom_sf"/>
</dbReference>
<dbReference type="InterPro" id="IPR008756">
    <property type="entry name" value="Peptidase_M56"/>
</dbReference>
<dbReference type="Gene3D" id="2.170.130.10">
    <property type="entry name" value="TonB-dependent receptor, plug domain"/>
    <property type="match status" value="2"/>
</dbReference>
<organism evidence="12 13">
    <name type="scientific">Mucinivorans hirudinis</name>
    <dbReference type="NCBI Taxonomy" id="1433126"/>
    <lineage>
        <taxon>Bacteria</taxon>
        <taxon>Pseudomonadati</taxon>
        <taxon>Bacteroidota</taxon>
        <taxon>Bacteroidia</taxon>
        <taxon>Bacteroidales</taxon>
        <taxon>Rikenellaceae</taxon>
        <taxon>Mucinivorans</taxon>
    </lineage>
</organism>
<dbReference type="GO" id="GO:0055085">
    <property type="term" value="P:transmembrane transport"/>
    <property type="evidence" value="ECO:0007669"/>
    <property type="project" value="InterPro"/>
</dbReference>
<comment type="similarity">
    <text evidence="2">Belongs to the TonB family.</text>
</comment>
<dbReference type="GO" id="GO:0031992">
    <property type="term" value="F:energy transducer activity"/>
    <property type="evidence" value="ECO:0007669"/>
    <property type="project" value="TreeGrafter"/>
</dbReference>
<dbReference type="PANTHER" id="PTHR33446:SF2">
    <property type="entry name" value="PROTEIN TONB"/>
    <property type="match status" value="1"/>
</dbReference>
<feature type="transmembrane region" description="Helical" evidence="10">
    <location>
        <begin position="263"/>
        <end position="281"/>
    </location>
</feature>
<dbReference type="SUPFAM" id="SSF56935">
    <property type="entry name" value="Porins"/>
    <property type="match status" value="2"/>
</dbReference>
<dbReference type="Pfam" id="PF03544">
    <property type="entry name" value="TonB_C"/>
    <property type="match status" value="1"/>
</dbReference>
<evidence type="ECO:0000259" key="11">
    <source>
        <dbReference type="PROSITE" id="PS52015"/>
    </source>
</evidence>
<evidence type="ECO:0000256" key="3">
    <source>
        <dbReference type="ARBA" id="ARBA00022448"/>
    </source>
</evidence>
<dbReference type="eggNOG" id="COG4219">
    <property type="taxonomic scope" value="Bacteria"/>
</dbReference>
<dbReference type="CDD" id="cd07341">
    <property type="entry name" value="M56_BlaR1_MecR1_like"/>
    <property type="match status" value="1"/>
</dbReference>
<dbReference type="Gene3D" id="3.30.1150.10">
    <property type="match status" value="1"/>
</dbReference>
<dbReference type="PANTHER" id="PTHR33446">
    <property type="entry name" value="PROTEIN TONB-RELATED"/>
    <property type="match status" value="1"/>
</dbReference>
<keyword evidence="6 10" id="KW-0812">Transmembrane</keyword>
<dbReference type="SUPFAM" id="SSF74653">
    <property type="entry name" value="TolA/TonB C-terminal domain"/>
    <property type="match status" value="1"/>
</dbReference>
<keyword evidence="4" id="KW-1003">Cell membrane</keyword>
<dbReference type="KEGG" id="rbc:BN938_1573"/>
<dbReference type="PATRIC" id="fig|1433126.3.peg.1558"/>
<dbReference type="EMBL" id="HG934468">
    <property type="protein sequence ID" value="CDN31660.1"/>
    <property type="molecule type" value="Genomic_DNA"/>
</dbReference>
<dbReference type="InterPro" id="IPR037682">
    <property type="entry name" value="TonB_C"/>
</dbReference>
<keyword evidence="7" id="KW-0653">Protein transport</keyword>
<keyword evidence="9 10" id="KW-0472">Membrane</keyword>
<dbReference type="InterPro" id="IPR051045">
    <property type="entry name" value="TonB-dependent_transducer"/>
</dbReference>
<feature type="transmembrane region" description="Helical" evidence="10">
    <location>
        <begin position="88"/>
        <end position="113"/>
    </location>
</feature>
<evidence type="ECO:0000256" key="10">
    <source>
        <dbReference type="SAM" id="Phobius"/>
    </source>
</evidence>
<evidence type="ECO:0000256" key="9">
    <source>
        <dbReference type="ARBA" id="ARBA00023136"/>
    </source>
</evidence>
<dbReference type="Pfam" id="PF05569">
    <property type="entry name" value="Peptidase_M56"/>
    <property type="match status" value="1"/>
</dbReference>
<keyword evidence="13" id="KW-1185">Reference proteome</keyword>
<protein>
    <submittedName>
        <fullName evidence="12">Regulatory sensor-transducer</fullName>
    </submittedName>
</protein>
<evidence type="ECO:0000313" key="12">
    <source>
        <dbReference type="EMBL" id="CDN31660.1"/>
    </source>
</evidence>
<dbReference type="OrthoDB" id="9814002at2"/>
<evidence type="ECO:0000256" key="8">
    <source>
        <dbReference type="ARBA" id="ARBA00022989"/>
    </source>
</evidence>
<dbReference type="STRING" id="1433126.BN938_1573"/>
<dbReference type="GO" id="GO:0098797">
    <property type="term" value="C:plasma membrane protein complex"/>
    <property type="evidence" value="ECO:0007669"/>
    <property type="project" value="TreeGrafter"/>
</dbReference>
<keyword evidence="8 10" id="KW-1133">Transmembrane helix</keyword>
<feature type="domain" description="TonB C-terminal" evidence="11">
    <location>
        <begin position="558"/>
        <end position="648"/>
    </location>
</feature>
<evidence type="ECO:0000313" key="13">
    <source>
        <dbReference type="Proteomes" id="UP000027616"/>
    </source>
</evidence>
<name>A0A060R8A8_9BACT</name>
<proteinExistence type="inferred from homology"/>
<feature type="transmembrane region" description="Helical" evidence="10">
    <location>
        <begin position="36"/>
        <end position="56"/>
    </location>
</feature>
<dbReference type="InterPro" id="IPR006260">
    <property type="entry name" value="TonB/TolA_C"/>
</dbReference>
<gene>
    <name evidence="12" type="ORF">BN938_1573</name>
</gene>
<evidence type="ECO:0000256" key="4">
    <source>
        <dbReference type="ARBA" id="ARBA00022475"/>
    </source>
</evidence>
<evidence type="ECO:0000256" key="6">
    <source>
        <dbReference type="ARBA" id="ARBA00022692"/>
    </source>
</evidence>
<dbReference type="AlphaFoldDB" id="A0A060R8A8"/>
<accession>A0A060R8A8</accession>